<proteinExistence type="predicted"/>
<dbReference type="CDD" id="cd03392">
    <property type="entry name" value="PAP2_like_2"/>
    <property type="match status" value="1"/>
</dbReference>
<dbReference type="Gene3D" id="1.20.144.10">
    <property type="entry name" value="Phosphatidic acid phosphatase type 2/haloperoxidase"/>
    <property type="match status" value="2"/>
</dbReference>
<evidence type="ECO:0000313" key="4">
    <source>
        <dbReference type="Proteomes" id="UP000051063"/>
    </source>
</evidence>
<dbReference type="Pfam" id="PF01569">
    <property type="entry name" value="PAP2"/>
    <property type="match status" value="1"/>
</dbReference>
<comment type="caution">
    <text evidence="3">The sequence shown here is derived from an EMBL/GenBank/DDBJ whole genome shotgun (WGS) entry which is preliminary data.</text>
</comment>
<keyword evidence="1" id="KW-0812">Transmembrane</keyword>
<dbReference type="SMART" id="SM00014">
    <property type="entry name" value="acidPPc"/>
    <property type="match status" value="1"/>
</dbReference>
<organism evidence="3 4">
    <name type="scientific">Brevibacillus choshinensis</name>
    <dbReference type="NCBI Taxonomy" id="54911"/>
    <lineage>
        <taxon>Bacteria</taxon>
        <taxon>Bacillati</taxon>
        <taxon>Bacillota</taxon>
        <taxon>Bacilli</taxon>
        <taxon>Bacillales</taxon>
        <taxon>Paenibacillaceae</taxon>
        <taxon>Brevibacillus</taxon>
    </lineage>
</organism>
<evidence type="ECO:0000256" key="1">
    <source>
        <dbReference type="SAM" id="Phobius"/>
    </source>
</evidence>
<feature type="transmembrane region" description="Helical" evidence="1">
    <location>
        <begin position="175"/>
        <end position="193"/>
    </location>
</feature>
<dbReference type="SUPFAM" id="SSF48317">
    <property type="entry name" value="Acid phosphatase/Vanadium-dependent haloperoxidase"/>
    <property type="match status" value="1"/>
</dbReference>
<dbReference type="PANTHER" id="PTHR14969:SF13">
    <property type="entry name" value="AT30094P"/>
    <property type="match status" value="1"/>
</dbReference>
<feature type="transmembrane region" description="Helical" evidence="1">
    <location>
        <begin position="118"/>
        <end position="136"/>
    </location>
</feature>
<feature type="transmembrane region" description="Helical" evidence="1">
    <location>
        <begin position="48"/>
        <end position="70"/>
    </location>
</feature>
<feature type="transmembrane region" description="Helical" evidence="1">
    <location>
        <begin position="77"/>
        <end position="98"/>
    </location>
</feature>
<feature type="domain" description="Phosphatidic acid phosphatase type 2/haloperoxidase" evidence="2">
    <location>
        <begin position="76"/>
        <end position="190"/>
    </location>
</feature>
<dbReference type="InterPro" id="IPR036938">
    <property type="entry name" value="PAP2/HPO_sf"/>
</dbReference>
<dbReference type="Proteomes" id="UP000051063">
    <property type="component" value="Unassembled WGS sequence"/>
</dbReference>
<name>A0ABR5NEZ8_BRECH</name>
<accession>A0ABR5NEZ8</accession>
<keyword evidence="1" id="KW-0472">Membrane</keyword>
<sequence length="211" mass="22792">MGAVLFAAMSAALIGLYMTGKVNGIDEAGIAMATALRTDMWTSFFEVLTYLGSGVVLAPVGVVLIVALYAKKRRAEALTLLLTLGGGEVLNELLKAVFARPRPTDFHLIPLPDSFSFPSGHAMIAPAFYCMLAYLVSRWLGGKAWPTVIQAATILMVILLGASRVYLGVHYFSDVLTGFCLAMCGYFLVRYGYERHLERQPAPASPILPSP</sequence>
<keyword evidence="1" id="KW-1133">Transmembrane helix</keyword>
<reference evidence="3 4" key="1">
    <citation type="submission" date="2015-09" db="EMBL/GenBank/DDBJ databases">
        <title>Genome sequencing project for genomic taxonomy and phylogenomics of Bacillus-like bacteria.</title>
        <authorList>
            <person name="Liu B."/>
            <person name="Wang J."/>
            <person name="Zhu Y."/>
            <person name="Liu G."/>
            <person name="Chen Q."/>
            <person name="Chen Z."/>
            <person name="Lan J."/>
            <person name="Che J."/>
            <person name="Ge C."/>
            <person name="Shi H."/>
            <person name="Pan Z."/>
            <person name="Liu X."/>
        </authorList>
    </citation>
    <scope>NUCLEOTIDE SEQUENCE [LARGE SCALE GENOMIC DNA]</scope>
    <source>
        <strain evidence="3 4">DSM 8552</strain>
    </source>
</reference>
<dbReference type="PANTHER" id="PTHR14969">
    <property type="entry name" value="SPHINGOSINE-1-PHOSPHATE PHOSPHOHYDROLASE"/>
    <property type="match status" value="1"/>
</dbReference>
<dbReference type="InterPro" id="IPR000326">
    <property type="entry name" value="PAP2/HPO"/>
</dbReference>
<protein>
    <submittedName>
        <fullName evidence="3">Phospholipid phosphatase</fullName>
    </submittedName>
</protein>
<gene>
    <name evidence="3" type="ORF">AN963_04835</name>
</gene>
<dbReference type="EMBL" id="LJJB01000007">
    <property type="protein sequence ID" value="KQL50121.1"/>
    <property type="molecule type" value="Genomic_DNA"/>
</dbReference>
<keyword evidence="4" id="KW-1185">Reference proteome</keyword>
<evidence type="ECO:0000313" key="3">
    <source>
        <dbReference type="EMBL" id="KQL50121.1"/>
    </source>
</evidence>
<feature type="transmembrane region" description="Helical" evidence="1">
    <location>
        <begin position="148"/>
        <end position="169"/>
    </location>
</feature>
<evidence type="ECO:0000259" key="2">
    <source>
        <dbReference type="SMART" id="SM00014"/>
    </source>
</evidence>